<dbReference type="EMBL" id="PNIN01000041">
    <property type="protein sequence ID" value="PMP71456.1"/>
    <property type="molecule type" value="Genomic_DNA"/>
</dbReference>
<feature type="active site" description="Tele-AMP-histidine intermediate" evidence="1">
    <location>
        <position position="98"/>
    </location>
</feature>
<dbReference type="InterPro" id="IPR039384">
    <property type="entry name" value="HINT"/>
</dbReference>
<evidence type="ECO:0000256" key="1">
    <source>
        <dbReference type="PIRSR" id="PIRSR601310-1"/>
    </source>
</evidence>
<protein>
    <submittedName>
        <fullName evidence="5">HIT family protein</fullName>
    </submittedName>
</protein>
<dbReference type="AlphaFoldDB" id="A0A2J6WM27"/>
<evidence type="ECO:0000313" key="6">
    <source>
        <dbReference type="Proteomes" id="UP000242881"/>
    </source>
</evidence>
<dbReference type="SUPFAM" id="SSF54197">
    <property type="entry name" value="HIT-like"/>
    <property type="match status" value="1"/>
</dbReference>
<dbReference type="Gene3D" id="3.30.428.10">
    <property type="entry name" value="HIT-like"/>
    <property type="match status" value="1"/>
</dbReference>
<proteinExistence type="predicted"/>
<dbReference type="RefSeq" id="WP_424605566.1">
    <property type="nucleotide sequence ID" value="NZ_JBNAVA010000005.1"/>
</dbReference>
<evidence type="ECO:0000256" key="2">
    <source>
        <dbReference type="PIRSR" id="PIRSR601310-3"/>
    </source>
</evidence>
<evidence type="ECO:0000313" key="5">
    <source>
        <dbReference type="EMBL" id="PMP71456.1"/>
    </source>
</evidence>
<evidence type="ECO:0000256" key="3">
    <source>
        <dbReference type="PROSITE-ProRule" id="PRU00464"/>
    </source>
</evidence>
<dbReference type="PROSITE" id="PS51084">
    <property type="entry name" value="HIT_2"/>
    <property type="match status" value="1"/>
</dbReference>
<evidence type="ECO:0000259" key="4">
    <source>
        <dbReference type="PROSITE" id="PS51084"/>
    </source>
</evidence>
<dbReference type="CDD" id="cd01277">
    <property type="entry name" value="HINT_subgroup"/>
    <property type="match status" value="1"/>
</dbReference>
<dbReference type="InterPro" id="IPR011146">
    <property type="entry name" value="HIT-like"/>
</dbReference>
<sequence>MDCIFCKIISGEIPSSKVYEDEDFIAILDIRPVNLGHTLVIPKRHFVNIFDTDEEIAQKIYPVLIKVCKGIKDGLTADGINIIQNNEKYAGQEVFHSHIHIIPRFRDDGLKFTPRSLTYKDEDEKNRIVLKIREKIK</sequence>
<comment type="caution">
    <text evidence="5">The sequence shown here is derived from an EMBL/GenBank/DDBJ whole genome shotgun (WGS) entry which is preliminary data.</text>
</comment>
<reference evidence="5 6" key="1">
    <citation type="submission" date="2018-01" db="EMBL/GenBank/DDBJ databases">
        <title>Metagenomic assembled genomes from two thermal pools in the Uzon Caldera, Kamchatka, Russia.</title>
        <authorList>
            <person name="Wilkins L."/>
            <person name="Ettinger C."/>
        </authorList>
    </citation>
    <scope>NUCLEOTIDE SEQUENCE [LARGE SCALE GENOMIC DNA]</scope>
    <source>
        <strain evidence="5">ZAV-05</strain>
    </source>
</reference>
<dbReference type="GO" id="GO:0009117">
    <property type="term" value="P:nucleotide metabolic process"/>
    <property type="evidence" value="ECO:0007669"/>
    <property type="project" value="TreeGrafter"/>
</dbReference>
<dbReference type="PRINTS" id="PR00332">
    <property type="entry name" value="HISTRIAD"/>
</dbReference>
<dbReference type="PANTHER" id="PTHR46648:SF1">
    <property type="entry name" value="ADENOSINE 5'-MONOPHOSPHORAMIDASE HNT1"/>
    <property type="match status" value="1"/>
</dbReference>
<dbReference type="InterPro" id="IPR036265">
    <property type="entry name" value="HIT-like_sf"/>
</dbReference>
<dbReference type="PROSITE" id="PS00892">
    <property type="entry name" value="HIT_1"/>
    <property type="match status" value="1"/>
</dbReference>
<feature type="short sequence motif" description="Histidine triad motif" evidence="2 3">
    <location>
        <begin position="96"/>
        <end position="100"/>
    </location>
</feature>
<name>A0A2J6WM27_9BACT</name>
<accession>A0A2J6WM27</accession>
<feature type="domain" description="HIT" evidence="4">
    <location>
        <begin position="4"/>
        <end position="111"/>
    </location>
</feature>
<dbReference type="InterPro" id="IPR001310">
    <property type="entry name" value="Histidine_triad_HIT"/>
</dbReference>
<gene>
    <name evidence="5" type="ORF">C0187_04200</name>
</gene>
<dbReference type="GO" id="GO:0003824">
    <property type="term" value="F:catalytic activity"/>
    <property type="evidence" value="ECO:0007669"/>
    <property type="project" value="InterPro"/>
</dbReference>
<dbReference type="Proteomes" id="UP000242881">
    <property type="component" value="Unassembled WGS sequence"/>
</dbReference>
<dbReference type="Pfam" id="PF01230">
    <property type="entry name" value="HIT"/>
    <property type="match status" value="1"/>
</dbReference>
<dbReference type="InterPro" id="IPR019808">
    <property type="entry name" value="Histidine_triad_CS"/>
</dbReference>
<organism evidence="5 6">
    <name type="scientific">Calditerrivibrio nitroreducens</name>
    <dbReference type="NCBI Taxonomy" id="477976"/>
    <lineage>
        <taxon>Bacteria</taxon>
        <taxon>Pseudomonadati</taxon>
        <taxon>Deferribacterota</taxon>
        <taxon>Deferribacteres</taxon>
        <taxon>Deferribacterales</taxon>
        <taxon>Calditerrivibrionaceae</taxon>
    </lineage>
</organism>
<dbReference type="PANTHER" id="PTHR46648">
    <property type="entry name" value="HIT FAMILY PROTEIN 1"/>
    <property type="match status" value="1"/>
</dbReference>